<evidence type="ECO:0000313" key="3">
    <source>
        <dbReference type="Proteomes" id="UP001195483"/>
    </source>
</evidence>
<protein>
    <recommendedName>
        <fullName evidence="4">Secreted protein</fullName>
    </recommendedName>
</protein>
<evidence type="ECO:0000313" key="2">
    <source>
        <dbReference type="EMBL" id="KAK3592038.1"/>
    </source>
</evidence>
<gene>
    <name evidence="2" type="ORF">CHS0354_019293</name>
</gene>
<evidence type="ECO:0000256" key="1">
    <source>
        <dbReference type="SAM" id="SignalP"/>
    </source>
</evidence>
<reference evidence="2" key="3">
    <citation type="submission" date="2023-05" db="EMBL/GenBank/DDBJ databases">
        <authorList>
            <person name="Smith C.H."/>
        </authorList>
    </citation>
    <scope>NUCLEOTIDE SEQUENCE</scope>
    <source>
        <strain evidence="2">CHS0354</strain>
        <tissue evidence="2">Mantle</tissue>
    </source>
</reference>
<feature type="non-terminal residue" evidence="2">
    <location>
        <position position="1"/>
    </location>
</feature>
<dbReference type="EMBL" id="JAEAOA010001195">
    <property type="protein sequence ID" value="KAK3592038.1"/>
    <property type="molecule type" value="Genomic_DNA"/>
</dbReference>
<reference evidence="2" key="2">
    <citation type="journal article" date="2021" name="Genome Biol. Evol.">
        <title>Developing a high-quality reference genome for a parasitic bivalve with doubly uniparental inheritance (Bivalvia: Unionida).</title>
        <authorList>
            <person name="Smith C.H."/>
        </authorList>
    </citation>
    <scope>NUCLEOTIDE SEQUENCE</scope>
    <source>
        <strain evidence="2">CHS0354</strain>
        <tissue evidence="2">Mantle</tissue>
    </source>
</reference>
<feature type="chain" id="PRO_5042024706" description="Secreted protein" evidence="1">
    <location>
        <begin position="23"/>
        <end position="64"/>
    </location>
</feature>
<dbReference type="Proteomes" id="UP001195483">
    <property type="component" value="Unassembled WGS sequence"/>
</dbReference>
<reference evidence="2" key="1">
    <citation type="journal article" date="2021" name="Genome Biol. Evol.">
        <title>A High-Quality Reference Genome for a Parasitic Bivalve with Doubly Uniparental Inheritance (Bivalvia: Unionida).</title>
        <authorList>
            <person name="Smith C.H."/>
        </authorList>
    </citation>
    <scope>NUCLEOTIDE SEQUENCE</scope>
    <source>
        <strain evidence="2">CHS0354</strain>
    </source>
</reference>
<keyword evidence="3" id="KW-1185">Reference proteome</keyword>
<comment type="caution">
    <text evidence="2">The sequence shown here is derived from an EMBL/GenBank/DDBJ whole genome shotgun (WGS) entry which is preliminary data.</text>
</comment>
<proteinExistence type="predicted"/>
<feature type="signal peptide" evidence="1">
    <location>
        <begin position="1"/>
        <end position="22"/>
    </location>
</feature>
<organism evidence="2 3">
    <name type="scientific">Potamilus streckersoni</name>
    <dbReference type="NCBI Taxonomy" id="2493646"/>
    <lineage>
        <taxon>Eukaryota</taxon>
        <taxon>Metazoa</taxon>
        <taxon>Spiralia</taxon>
        <taxon>Lophotrochozoa</taxon>
        <taxon>Mollusca</taxon>
        <taxon>Bivalvia</taxon>
        <taxon>Autobranchia</taxon>
        <taxon>Heteroconchia</taxon>
        <taxon>Palaeoheterodonta</taxon>
        <taxon>Unionida</taxon>
        <taxon>Unionoidea</taxon>
        <taxon>Unionidae</taxon>
        <taxon>Ambleminae</taxon>
        <taxon>Lampsilini</taxon>
        <taxon>Potamilus</taxon>
    </lineage>
</organism>
<sequence>MACPLFVFVLVTAVISFRKADGLSLFACHKFVYAECRLTTNPNMKDLPSQIEGKVYFRQKVVSK</sequence>
<dbReference type="AlphaFoldDB" id="A0AAE0SHV7"/>
<name>A0AAE0SHV7_9BIVA</name>
<evidence type="ECO:0008006" key="4">
    <source>
        <dbReference type="Google" id="ProtNLM"/>
    </source>
</evidence>
<keyword evidence="1" id="KW-0732">Signal</keyword>
<accession>A0AAE0SHV7</accession>